<comment type="caution">
    <text evidence="1">The sequence shown here is derived from an EMBL/GenBank/DDBJ whole genome shotgun (WGS) entry which is preliminary data.</text>
</comment>
<keyword evidence="2" id="KW-1185">Reference proteome</keyword>
<sequence length="495" mass="53226">MDHRGASTATLQRGDASDIGDTLQLQFDKADLSLLSATQVCHLIRGGYITSEEYARYLLRRVRERDHHVRAWVHLDEHNILNQAKELDRVPVDLRGPLHGVALGVKDVALVKDMPTRYGSTMHESDGPSATDAATVSILRSTGALIFGKTATTEFAATSKGGPCANPRNLDHTPGGSSSGSAAAVADYHVPIALGTQTGGSMIRPGSFTGIYAFKPTWGTVSTEGLGRFSITCDTPGFYARTVDDLDLLASVFHLESNYTSSSRNFCLQGARVAFVKSPMWGQAGPGTLAAWKQAHSILTEAGCDITDLDLPEPFDRCQEWRAILVAGEARAAFLPQYLRAKDKLDLSLVELVENHAQPSAKQMREAHDGVAHLRFLWDDLSSRFDCIITPSVPDEAPRGLASTGSSCFCAMWTLLHVPTLNVPGFTGKGGLPIGLTVTGPRYGDMGVLQAGRALARRVRSMNEAAHGSASADSSSAQIHGRTGRTGQPEYADYY</sequence>
<evidence type="ECO:0000313" key="2">
    <source>
        <dbReference type="Proteomes" id="UP001148629"/>
    </source>
</evidence>
<dbReference type="EMBL" id="JANRMS010000850">
    <property type="protein sequence ID" value="KAJ3533631.1"/>
    <property type="molecule type" value="Genomic_DNA"/>
</dbReference>
<protein>
    <submittedName>
        <fullName evidence="1">Uncharacterized protein</fullName>
    </submittedName>
</protein>
<proteinExistence type="predicted"/>
<organism evidence="1 2">
    <name type="scientific">Fusarium decemcellulare</name>
    <dbReference type="NCBI Taxonomy" id="57161"/>
    <lineage>
        <taxon>Eukaryota</taxon>
        <taxon>Fungi</taxon>
        <taxon>Dikarya</taxon>
        <taxon>Ascomycota</taxon>
        <taxon>Pezizomycotina</taxon>
        <taxon>Sordariomycetes</taxon>
        <taxon>Hypocreomycetidae</taxon>
        <taxon>Hypocreales</taxon>
        <taxon>Nectriaceae</taxon>
        <taxon>Fusarium</taxon>
        <taxon>Fusarium decemcellulare species complex</taxon>
    </lineage>
</organism>
<name>A0ACC1S7H5_9HYPO</name>
<dbReference type="Proteomes" id="UP001148629">
    <property type="component" value="Unassembled WGS sequence"/>
</dbReference>
<evidence type="ECO:0000313" key="1">
    <source>
        <dbReference type="EMBL" id="KAJ3533631.1"/>
    </source>
</evidence>
<reference evidence="1" key="1">
    <citation type="submission" date="2022-08" db="EMBL/GenBank/DDBJ databases">
        <title>Genome Sequence of Fusarium decemcellulare.</title>
        <authorList>
            <person name="Buettner E."/>
        </authorList>
    </citation>
    <scope>NUCLEOTIDE SEQUENCE</scope>
    <source>
        <strain evidence="1">Babe19</strain>
    </source>
</reference>
<gene>
    <name evidence="1" type="ORF">NM208_g7899</name>
</gene>
<accession>A0ACC1S7H5</accession>